<evidence type="ECO:0000313" key="3">
    <source>
        <dbReference type="Proteomes" id="UP000555564"/>
    </source>
</evidence>
<feature type="transmembrane region" description="Helical" evidence="1">
    <location>
        <begin position="281"/>
        <end position="303"/>
    </location>
</feature>
<dbReference type="AlphaFoldDB" id="A0A7X0IBQ0"/>
<feature type="transmembrane region" description="Helical" evidence="1">
    <location>
        <begin position="227"/>
        <end position="247"/>
    </location>
</feature>
<evidence type="ECO:0008006" key="4">
    <source>
        <dbReference type="Google" id="ProtNLM"/>
    </source>
</evidence>
<evidence type="ECO:0000256" key="1">
    <source>
        <dbReference type="SAM" id="Phobius"/>
    </source>
</evidence>
<name>A0A7X0IBQ0_9ACTN</name>
<keyword evidence="3" id="KW-1185">Reference proteome</keyword>
<comment type="caution">
    <text evidence="2">The sequence shown here is derived from an EMBL/GenBank/DDBJ whole genome shotgun (WGS) entry which is preliminary data.</text>
</comment>
<keyword evidence="1" id="KW-1133">Transmembrane helix</keyword>
<accession>A0A7X0IBQ0</accession>
<feature type="transmembrane region" description="Helical" evidence="1">
    <location>
        <begin position="200"/>
        <end position="220"/>
    </location>
</feature>
<keyword evidence="1" id="KW-0812">Transmembrane</keyword>
<dbReference type="RefSeq" id="WP_184978740.1">
    <property type="nucleotide sequence ID" value="NZ_BAAALO010000055.1"/>
</dbReference>
<dbReference type="EMBL" id="JACHIU010000001">
    <property type="protein sequence ID" value="MBB6471549.1"/>
    <property type="molecule type" value="Genomic_DNA"/>
</dbReference>
<organism evidence="2 3">
    <name type="scientific">Sphaerisporangium rubeum</name>
    <dbReference type="NCBI Taxonomy" id="321317"/>
    <lineage>
        <taxon>Bacteria</taxon>
        <taxon>Bacillati</taxon>
        <taxon>Actinomycetota</taxon>
        <taxon>Actinomycetes</taxon>
        <taxon>Streptosporangiales</taxon>
        <taxon>Streptosporangiaceae</taxon>
        <taxon>Sphaerisporangium</taxon>
    </lineage>
</organism>
<feature type="transmembrane region" description="Helical" evidence="1">
    <location>
        <begin position="169"/>
        <end position="194"/>
    </location>
</feature>
<dbReference type="Proteomes" id="UP000555564">
    <property type="component" value="Unassembled WGS sequence"/>
</dbReference>
<keyword evidence="1" id="KW-0472">Membrane</keyword>
<evidence type="ECO:0000313" key="2">
    <source>
        <dbReference type="EMBL" id="MBB6471549.1"/>
    </source>
</evidence>
<sequence length="322" mass="31275">MKKIIGAVLAATVLGMLFVASFLGAFRAPEPHHVPVGVVGPQAVAGQMAAALTKARPGAFDLTAYPTAAAARTALLDREVDGVIDPAAAKLTVASAAGRTSATVLTTVFQNVAKAQGRTLTVEDAVPLPAGDSGGIAGMFYALALVLPAIAMAVILSRAAPGLTAPARAGVLLAGAVTAALGNAFLAGTVLGALPGAFPGLTLASAAIVLTIALVVAGLLRVAGPAGAGLAALLFIPIGLPASGGPLGAHFVPEWYAAIGGLLPVGPGGDLIRNVVHFDGAAVTGPLAVLAFWAAAGAVLLTVPGRRTTPAPAPAPVAVPAA</sequence>
<feature type="transmembrane region" description="Helical" evidence="1">
    <location>
        <begin position="136"/>
        <end position="157"/>
    </location>
</feature>
<gene>
    <name evidence="2" type="ORF">BJ992_000980</name>
</gene>
<proteinExistence type="predicted"/>
<reference evidence="2 3" key="1">
    <citation type="submission" date="2020-08" db="EMBL/GenBank/DDBJ databases">
        <title>Sequencing the genomes of 1000 actinobacteria strains.</title>
        <authorList>
            <person name="Klenk H.-P."/>
        </authorList>
    </citation>
    <scope>NUCLEOTIDE SEQUENCE [LARGE SCALE GENOMIC DNA]</scope>
    <source>
        <strain evidence="2 3">DSM 44936</strain>
    </source>
</reference>
<protein>
    <recommendedName>
        <fullName evidence="4">ABC transporter permease</fullName>
    </recommendedName>
</protein>